<dbReference type="EMBL" id="SNZP01000016">
    <property type="protein sequence ID" value="TDR72496.1"/>
    <property type="molecule type" value="Genomic_DNA"/>
</dbReference>
<organism evidence="1 2">
    <name type="scientific">Paludibacterium purpuratum</name>
    <dbReference type="NCBI Taxonomy" id="1144873"/>
    <lineage>
        <taxon>Bacteria</taxon>
        <taxon>Pseudomonadati</taxon>
        <taxon>Pseudomonadota</taxon>
        <taxon>Betaproteobacteria</taxon>
        <taxon>Neisseriales</taxon>
        <taxon>Chromobacteriaceae</taxon>
        <taxon>Paludibacterium</taxon>
    </lineage>
</organism>
<dbReference type="AlphaFoldDB" id="A0A4R7AXQ9"/>
<dbReference type="Proteomes" id="UP000295611">
    <property type="component" value="Unassembled WGS sequence"/>
</dbReference>
<gene>
    <name evidence="1" type="ORF">DFP86_11661</name>
</gene>
<evidence type="ECO:0000313" key="1">
    <source>
        <dbReference type="EMBL" id="TDR72496.1"/>
    </source>
</evidence>
<evidence type="ECO:0000313" key="2">
    <source>
        <dbReference type="Proteomes" id="UP000295611"/>
    </source>
</evidence>
<keyword evidence="2" id="KW-1185">Reference proteome</keyword>
<comment type="caution">
    <text evidence="1">The sequence shown here is derived from an EMBL/GenBank/DDBJ whole genome shotgun (WGS) entry which is preliminary data.</text>
</comment>
<reference evidence="1 2" key="1">
    <citation type="submission" date="2019-03" db="EMBL/GenBank/DDBJ databases">
        <title>Genomic Encyclopedia of Type Strains, Phase III (KMG-III): the genomes of soil and plant-associated and newly described type strains.</title>
        <authorList>
            <person name="Whitman W."/>
        </authorList>
    </citation>
    <scope>NUCLEOTIDE SEQUENCE [LARGE SCALE GENOMIC DNA]</scope>
    <source>
        <strain evidence="1 2">CECT 8976</strain>
    </source>
</reference>
<name>A0A4R7AXQ9_9NEIS</name>
<protein>
    <submittedName>
        <fullName evidence="1">Uncharacterized protein</fullName>
    </submittedName>
</protein>
<sequence>MKRHIDNQPLAKTSDLVMFNFGKPTRARLIGGALWLVEAYDAANDVWVWQSESSQAEDALESARQLSLGMVYKSANSPKW</sequence>
<dbReference type="RefSeq" id="WP_133683519.1">
    <property type="nucleotide sequence ID" value="NZ_SNZP01000016.1"/>
</dbReference>
<accession>A0A4R7AXQ9</accession>
<proteinExistence type="predicted"/>
<dbReference type="OrthoDB" id="8591662at2"/>